<dbReference type="EMBL" id="JAHKSW010000001">
    <property type="protein sequence ID" value="KAG7336379.1"/>
    <property type="molecule type" value="Genomic_DNA"/>
</dbReference>
<gene>
    <name evidence="1" type="ORF">KOW79_001072</name>
</gene>
<name>A0A9D3SYU0_9TELE</name>
<organism evidence="1 2">
    <name type="scientific">Hemibagrus wyckioides</name>
    <dbReference type="NCBI Taxonomy" id="337641"/>
    <lineage>
        <taxon>Eukaryota</taxon>
        <taxon>Metazoa</taxon>
        <taxon>Chordata</taxon>
        <taxon>Craniata</taxon>
        <taxon>Vertebrata</taxon>
        <taxon>Euteleostomi</taxon>
        <taxon>Actinopterygii</taxon>
        <taxon>Neopterygii</taxon>
        <taxon>Teleostei</taxon>
        <taxon>Ostariophysi</taxon>
        <taxon>Siluriformes</taxon>
        <taxon>Bagridae</taxon>
        <taxon>Hemibagrus</taxon>
    </lineage>
</organism>
<sequence>MQNKTKNNNKWLHKSRFFQKQGFPLVLVTCEAWFRMAPFRQGPFSCQAWNGAPCRERGSTHYRGTTRHCCFRMAA</sequence>
<accession>A0A9D3SYU0</accession>
<dbReference type="AlphaFoldDB" id="A0A9D3SYU0"/>
<protein>
    <submittedName>
        <fullName evidence="1">Uncharacterized protein</fullName>
    </submittedName>
</protein>
<evidence type="ECO:0000313" key="2">
    <source>
        <dbReference type="Proteomes" id="UP000824219"/>
    </source>
</evidence>
<dbReference type="Proteomes" id="UP000824219">
    <property type="component" value="Linkage Group LG01"/>
</dbReference>
<reference evidence="1 2" key="1">
    <citation type="submission" date="2021-06" db="EMBL/GenBank/DDBJ databases">
        <title>Chromosome-level genome assembly of the red-tail catfish (Hemibagrus wyckioides).</title>
        <authorList>
            <person name="Shao F."/>
        </authorList>
    </citation>
    <scope>NUCLEOTIDE SEQUENCE [LARGE SCALE GENOMIC DNA]</scope>
    <source>
        <strain evidence="1">EC202008001</strain>
        <tissue evidence="1">Blood</tissue>
    </source>
</reference>
<comment type="caution">
    <text evidence="1">The sequence shown here is derived from an EMBL/GenBank/DDBJ whole genome shotgun (WGS) entry which is preliminary data.</text>
</comment>
<proteinExistence type="predicted"/>
<evidence type="ECO:0000313" key="1">
    <source>
        <dbReference type="EMBL" id="KAG7336379.1"/>
    </source>
</evidence>
<keyword evidence="2" id="KW-1185">Reference proteome</keyword>